<dbReference type="STRING" id="35608.A0A2U1NAB3"/>
<dbReference type="GO" id="GO:0022857">
    <property type="term" value="F:transmembrane transporter activity"/>
    <property type="evidence" value="ECO:0007669"/>
    <property type="project" value="InterPro"/>
</dbReference>
<comment type="subcellular location">
    <subcellularLocation>
        <location evidence="1 6">Membrane</location>
        <topology evidence="1 6">Multi-pass membrane protein</topology>
    </subcellularLocation>
</comment>
<comment type="caution">
    <text evidence="6">Lacks conserved residue(s) required for the propagation of feature annotation.</text>
</comment>
<dbReference type="PANTHER" id="PTHR31218">
    <property type="entry name" value="WAT1-RELATED PROTEIN"/>
    <property type="match status" value="1"/>
</dbReference>
<accession>A0A2U1NAB3</accession>
<dbReference type="EMBL" id="PKPP01003246">
    <property type="protein sequence ID" value="PWA70416.1"/>
    <property type="molecule type" value="Genomic_DNA"/>
</dbReference>
<evidence type="ECO:0000313" key="9">
    <source>
        <dbReference type="Proteomes" id="UP000245207"/>
    </source>
</evidence>
<feature type="domain" description="EamA" evidence="7">
    <location>
        <begin position="68"/>
        <end position="133"/>
    </location>
</feature>
<evidence type="ECO:0000256" key="6">
    <source>
        <dbReference type="RuleBase" id="RU363077"/>
    </source>
</evidence>
<dbReference type="Gene3D" id="1.10.3730.20">
    <property type="match status" value="1"/>
</dbReference>
<dbReference type="InterPro" id="IPR037185">
    <property type="entry name" value="EmrE-like"/>
</dbReference>
<dbReference type="Pfam" id="PF00892">
    <property type="entry name" value="EamA"/>
    <property type="match status" value="1"/>
</dbReference>
<name>A0A2U1NAB3_ARTAN</name>
<evidence type="ECO:0000259" key="7">
    <source>
        <dbReference type="Pfam" id="PF00892"/>
    </source>
</evidence>
<evidence type="ECO:0000256" key="2">
    <source>
        <dbReference type="ARBA" id="ARBA00007635"/>
    </source>
</evidence>
<dbReference type="AlphaFoldDB" id="A0A2U1NAB3"/>
<feature type="transmembrane region" description="Helical" evidence="6">
    <location>
        <begin position="89"/>
        <end position="110"/>
    </location>
</feature>
<evidence type="ECO:0000256" key="5">
    <source>
        <dbReference type="ARBA" id="ARBA00023136"/>
    </source>
</evidence>
<evidence type="ECO:0000256" key="1">
    <source>
        <dbReference type="ARBA" id="ARBA00004141"/>
    </source>
</evidence>
<feature type="transmembrane region" description="Helical" evidence="6">
    <location>
        <begin position="116"/>
        <end position="134"/>
    </location>
</feature>
<gene>
    <name evidence="8" type="ORF">CTI12_AA286540</name>
</gene>
<evidence type="ECO:0000256" key="3">
    <source>
        <dbReference type="ARBA" id="ARBA00022692"/>
    </source>
</evidence>
<dbReference type="Proteomes" id="UP000245207">
    <property type="component" value="Unassembled WGS sequence"/>
</dbReference>
<protein>
    <recommendedName>
        <fullName evidence="6">WAT1-related protein</fullName>
    </recommendedName>
</protein>
<organism evidence="8 9">
    <name type="scientific">Artemisia annua</name>
    <name type="common">Sweet wormwood</name>
    <dbReference type="NCBI Taxonomy" id="35608"/>
    <lineage>
        <taxon>Eukaryota</taxon>
        <taxon>Viridiplantae</taxon>
        <taxon>Streptophyta</taxon>
        <taxon>Embryophyta</taxon>
        <taxon>Tracheophyta</taxon>
        <taxon>Spermatophyta</taxon>
        <taxon>Magnoliopsida</taxon>
        <taxon>eudicotyledons</taxon>
        <taxon>Gunneridae</taxon>
        <taxon>Pentapetalae</taxon>
        <taxon>asterids</taxon>
        <taxon>campanulids</taxon>
        <taxon>Asterales</taxon>
        <taxon>Asteraceae</taxon>
        <taxon>Asteroideae</taxon>
        <taxon>Anthemideae</taxon>
        <taxon>Artemisiinae</taxon>
        <taxon>Artemisia</taxon>
    </lineage>
</organism>
<sequence length="189" mass="21517">MNKLIVFFHETLYRLCDNHQSCTYDISYGYVIKVLLRKTIAFDSLVLIVKLRGSTKFSQQKELCKKDGIICLGLGYYLWGIIMKQKRPVFVTDLNPLSMVIAAIIGSIVLSEQLNLGRLLGEVVIFAGLYFVIWGKSNDVNQSDTKGEDYNTTTITSSLKKYDLRWSHSESKYAGTALCCKKVFSTMRR</sequence>
<evidence type="ECO:0000313" key="8">
    <source>
        <dbReference type="EMBL" id="PWA70416.1"/>
    </source>
</evidence>
<proteinExistence type="inferred from homology"/>
<keyword evidence="4 6" id="KW-1133">Transmembrane helix</keyword>
<dbReference type="OrthoDB" id="1305970at2759"/>
<comment type="similarity">
    <text evidence="2 6">Belongs to the drug/metabolite transporter (DMT) superfamily. Plant drug/metabolite exporter (P-DME) (TC 2.A.7.4) family.</text>
</comment>
<dbReference type="SUPFAM" id="SSF103481">
    <property type="entry name" value="Multidrug resistance efflux transporter EmrE"/>
    <property type="match status" value="1"/>
</dbReference>
<dbReference type="InterPro" id="IPR000620">
    <property type="entry name" value="EamA_dom"/>
</dbReference>
<keyword evidence="9" id="KW-1185">Reference proteome</keyword>
<dbReference type="InterPro" id="IPR030184">
    <property type="entry name" value="WAT1-related"/>
</dbReference>
<dbReference type="GO" id="GO:0016020">
    <property type="term" value="C:membrane"/>
    <property type="evidence" value="ECO:0007669"/>
    <property type="project" value="UniProtKB-SubCell"/>
</dbReference>
<keyword evidence="5 6" id="KW-0472">Membrane</keyword>
<comment type="caution">
    <text evidence="8">The sequence shown here is derived from an EMBL/GenBank/DDBJ whole genome shotgun (WGS) entry which is preliminary data.</text>
</comment>
<keyword evidence="3 6" id="KW-0812">Transmembrane</keyword>
<reference evidence="8 9" key="1">
    <citation type="journal article" date="2018" name="Mol. Plant">
        <title>The genome of Artemisia annua provides insight into the evolution of Asteraceae family and artemisinin biosynthesis.</title>
        <authorList>
            <person name="Shen Q."/>
            <person name="Zhang L."/>
            <person name="Liao Z."/>
            <person name="Wang S."/>
            <person name="Yan T."/>
            <person name="Shi P."/>
            <person name="Liu M."/>
            <person name="Fu X."/>
            <person name="Pan Q."/>
            <person name="Wang Y."/>
            <person name="Lv Z."/>
            <person name="Lu X."/>
            <person name="Zhang F."/>
            <person name="Jiang W."/>
            <person name="Ma Y."/>
            <person name="Chen M."/>
            <person name="Hao X."/>
            <person name="Li L."/>
            <person name="Tang Y."/>
            <person name="Lv G."/>
            <person name="Zhou Y."/>
            <person name="Sun X."/>
            <person name="Brodelius P.E."/>
            <person name="Rose J.K.C."/>
            <person name="Tang K."/>
        </authorList>
    </citation>
    <scope>NUCLEOTIDE SEQUENCE [LARGE SCALE GENOMIC DNA]</scope>
    <source>
        <strain evidence="9">cv. Huhao1</strain>
        <tissue evidence="8">Leaf</tissue>
    </source>
</reference>
<evidence type="ECO:0000256" key="4">
    <source>
        <dbReference type="ARBA" id="ARBA00022989"/>
    </source>
</evidence>